<dbReference type="Proteomes" id="UP000036780">
    <property type="component" value="Unassembled WGS sequence"/>
</dbReference>
<dbReference type="PATRIC" id="fig|1473.5.peg.3192"/>
<evidence type="ECO:0000313" key="1">
    <source>
        <dbReference type="EMBL" id="KNE22325.1"/>
    </source>
</evidence>
<dbReference type="GeneID" id="66869197"/>
<dbReference type="EMBL" id="LGTO01000002">
    <property type="protein sequence ID" value="KNE22325.1"/>
    <property type="molecule type" value="Genomic_DNA"/>
</dbReference>
<proteinExistence type="predicted"/>
<protein>
    <submittedName>
        <fullName evidence="1">Uncharacterized protein</fullName>
    </submittedName>
</protein>
<dbReference type="RefSeq" id="WP_050349795.1">
    <property type="nucleotide sequence ID" value="NZ_CP073011.1"/>
</dbReference>
<sequence length="545" mass="65061">MLKIEEYISMRKRKEKINEFDFTKHSDNMGEIIKFVSEYFNDYLNPEDYNYELIKLQQTIEKSKKTLITQFPKTHEFIEEYYLNKKKRVDTFIKKVCDAQKDIDICYNETEFLGIAKEVADRLSDNELTDDDFNKIVLAVKEYWYYYMSKPNRSEMKGLDNNIVKWVMDSYREYGVNIASYAFNIAWKWSDKYVEHKYSRQYEEHYYINSYDYRYQDNPFDIDEEYEKHRDKPFMHGKRDYFEMLVMYSWLFDILEDTSYWPEYEKLCVKTRMMNLKTHHRVLIPISNGNQKYPEEIQSGIEYIESKNGLIKNKRKDQYIISILNEKTTNNIWTNNSIKDQVVNNIKETVGKYGKPKLIEFRTPFKSPVFGMKELINRYSEIEKDLKTLGKISIAIKTNSIRTSKEPVVHNMNDIMELHHAIEEMKLKLKIIIDLVDTNNRNVLKKRMEDLINSLAAKPNSFIGFHINKIDEWGRIYGFTERGYRIDRNSYPSYSDFMLGLSTILQGSTPKLLIPEKVKSEEELEKLVDALYKCGCEFESGVNNA</sequence>
<dbReference type="OrthoDB" id="9554296at2"/>
<dbReference type="AlphaFoldDB" id="A0A0L0QUG4"/>
<comment type="caution">
    <text evidence="1">The sequence shown here is derived from an EMBL/GenBank/DDBJ whole genome shotgun (WGS) entry which is preliminary data.</text>
</comment>
<name>A0A0L0QUG4_VIRPA</name>
<reference evidence="2" key="1">
    <citation type="submission" date="2015-07" db="EMBL/GenBank/DDBJ databases">
        <title>Fjat-10053 dsm26.</title>
        <authorList>
            <person name="Liu B."/>
            <person name="Wang J."/>
            <person name="Zhu Y."/>
            <person name="Liu G."/>
            <person name="Chen Q."/>
            <person name="Chen Z."/>
            <person name="Lan J."/>
            <person name="Che J."/>
            <person name="Ge C."/>
            <person name="Shi H."/>
            <person name="Pan Z."/>
            <person name="Liu X."/>
        </authorList>
    </citation>
    <scope>NUCLEOTIDE SEQUENCE [LARGE SCALE GENOMIC DNA]</scope>
    <source>
        <strain evidence="2">DSM 26</strain>
    </source>
</reference>
<organism evidence="1 2">
    <name type="scientific">Virgibacillus pantothenticus</name>
    <dbReference type="NCBI Taxonomy" id="1473"/>
    <lineage>
        <taxon>Bacteria</taxon>
        <taxon>Bacillati</taxon>
        <taxon>Bacillota</taxon>
        <taxon>Bacilli</taxon>
        <taxon>Bacillales</taxon>
        <taxon>Bacillaceae</taxon>
        <taxon>Virgibacillus</taxon>
    </lineage>
</organism>
<accession>A0A0L0QUG4</accession>
<evidence type="ECO:0000313" key="2">
    <source>
        <dbReference type="Proteomes" id="UP000036780"/>
    </source>
</evidence>
<gene>
    <name evidence="1" type="ORF">AFK71_01470</name>
</gene>
<keyword evidence="2" id="KW-1185">Reference proteome</keyword>